<dbReference type="Ensembl" id="ENSCINT00000036506.1">
    <property type="protein sequence ID" value="ENSCINP00000034117.1"/>
    <property type="gene ID" value="ENSCING00000023732.1"/>
</dbReference>
<dbReference type="AlphaFoldDB" id="H2XWT3"/>
<dbReference type="HOGENOM" id="CLU_2903467_0_0_1"/>
<reference evidence="1" key="4">
    <citation type="submission" date="2025-09" db="UniProtKB">
        <authorList>
            <consortium name="Ensembl"/>
        </authorList>
    </citation>
    <scope>IDENTIFICATION</scope>
</reference>
<reference evidence="2" key="1">
    <citation type="journal article" date="2002" name="Science">
        <title>The draft genome of Ciona intestinalis: insights into chordate and vertebrate origins.</title>
        <authorList>
            <person name="Dehal P."/>
            <person name="Satou Y."/>
            <person name="Campbell R.K."/>
            <person name="Chapman J."/>
            <person name="Degnan B."/>
            <person name="De Tomaso A."/>
            <person name="Davidson B."/>
            <person name="Di Gregorio A."/>
            <person name="Gelpke M."/>
            <person name="Goodstein D.M."/>
            <person name="Harafuji N."/>
            <person name="Hastings K.E."/>
            <person name="Ho I."/>
            <person name="Hotta K."/>
            <person name="Huang W."/>
            <person name="Kawashima T."/>
            <person name="Lemaire P."/>
            <person name="Martinez D."/>
            <person name="Meinertzhagen I.A."/>
            <person name="Necula S."/>
            <person name="Nonaka M."/>
            <person name="Putnam N."/>
            <person name="Rash S."/>
            <person name="Saiga H."/>
            <person name="Satake M."/>
            <person name="Terry A."/>
            <person name="Yamada L."/>
            <person name="Wang H.G."/>
            <person name="Awazu S."/>
            <person name="Azumi K."/>
            <person name="Boore J."/>
            <person name="Branno M."/>
            <person name="Chin-Bow S."/>
            <person name="DeSantis R."/>
            <person name="Doyle S."/>
            <person name="Francino P."/>
            <person name="Keys D.N."/>
            <person name="Haga S."/>
            <person name="Hayashi H."/>
            <person name="Hino K."/>
            <person name="Imai K.S."/>
            <person name="Inaba K."/>
            <person name="Kano S."/>
            <person name="Kobayashi K."/>
            <person name="Kobayashi M."/>
            <person name="Lee B.I."/>
            <person name="Makabe K.W."/>
            <person name="Manohar C."/>
            <person name="Matassi G."/>
            <person name="Medina M."/>
            <person name="Mochizuki Y."/>
            <person name="Mount S."/>
            <person name="Morishita T."/>
            <person name="Miura S."/>
            <person name="Nakayama A."/>
            <person name="Nishizaka S."/>
            <person name="Nomoto H."/>
            <person name="Ohta F."/>
            <person name="Oishi K."/>
            <person name="Rigoutsos I."/>
            <person name="Sano M."/>
            <person name="Sasaki A."/>
            <person name="Sasakura Y."/>
            <person name="Shoguchi E."/>
            <person name="Shin-i T."/>
            <person name="Spagnuolo A."/>
            <person name="Stainier D."/>
            <person name="Suzuki M.M."/>
            <person name="Tassy O."/>
            <person name="Takatori N."/>
            <person name="Tokuoka M."/>
            <person name="Yagi K."/>
            <person name="Yoshizaki F."/>
            <person name="Wada S."/>
            <person name="Zhang C."/>
            <person name="Hyatt P.D."/>
            <person name="Larimer F."/>
            <person name="Detter C."/>
            <person name="Doggett N."/>
            <person name="Glavina T."/>
            <person name="Hawkins T."/>
            <person name="Richardson P."/>
            <person name="Lucas S."/>
            <person name="Kohara Y."/>
            <person name="Levine M."/>
            <person name="Satoh N."/>
            <person name="Rokhsar D.S."/>
        </authorList>
    </citation>
    <scope>NUCLEOTIDE SEQUENCE [LARGE SCALE GENOMIC DNA]</scope>
</reference>
<accession>H2XWT3</accession>
<evidence type="ECO:0000313" key="2">
    <source>
        <dbReference type="Proteomes" id="UP000008144"/>
    </source>
</evidence>
<keyword evidence="2" id="KW-1185">Reference proteome</keyword>
<evidence type="ECO:0000313" key="1">
    <source>
        <dbReference type="Ensembl" id="ENSCINP00000034117.1"/>
    </source>
</evidence>
<name>H2XWT3_CIOIN</name>
<proteinExistence type="predicted"/>
<protein>
    <submittedName>
        <fullName evidence="1">Uncharacterized protein</fullName>
    </submittedName>
</protein>
<dbReference type="InParanoid" id="H2XWT3"/>
<dbReference type="EMBL" id="EAAA01000598">
    <property type="status" value="NOT_ANNOTATED_CDS"/>
    <property type="molecule type" value="Genomic_DNA"/>
</dbReference>
<dbReference type="Proteomes" id="UP000008144">
    <property type="component" value="Chromosome 10"/>
</dbReference>
<reference evidence="1" key="3">
    <citation type="submission" date="2025-08" db="UniProtKB">
        <authorList>
            <consortium name="Ensembl"/>
        </authorList>
    </citation>
    <scope>IDENTIFICATION</scope>
</reference>
<reference evidence="1" key="2">
    <citation type="journal article" date="2008" name="Genome Biol.">
        <title>Improved genome assembly and evidence-based global gene model set for the chordate Ciona intestinalis: new insight into intron and operon populations.</title>
        <authorList>
            <person name="Satou Y."/>
            <person name="Mineta K."/>
            <person name="Ogasawara M."/>
            <person name="Sasakura Y."/>
            <person name="Shoguchi E."/>
            <person name="Ueno K."/>
            <person name="Yamada L."/>
            <person name="Matsumoto J."/>
            <person name="Wasserscheid J."/>
            <person name="Dewar K."/>
            <person name="Wiley G.B."/>
            <person name="Macmil S.L."/>
            <person name="Roe B.A."/>
            <person name="Zeller R.W."/>
            <person name="Hastings K.E."/>
            <person name="Lemaire P."/>
            <person name="Lindquist E."/>
            <person name="Endo T."/>
            <person name="Hotta K."/>
            <person name="Inaba K."/>
        </authorList>
    </citation>
    <scope>NUCLEOTIDE SEQUENCE [LARGE SCALE GENOMIC DNA]</scope>
    <source>
        <strain evidence="1">wild type</strain>
    </source>
</reference>
<sequence>MHFPYCACVYVNIDLCFVLFSNIYTSFIVFRNGQHLCFLQHMQTGQLYVQMLLNSRPEIMSG</sequence>
<organism evidence="1 2">
    <name type="scientific">Ciona intestinalis</name>
    <name type="common">Transparent sea squirt</name>
    <name type="synonym">Ascidia intestinalis</name>
    <dbReference type="NCBI Taxonomy" id="7719"/>
    <lineage>
        <taxon>Eukaryota</taxon>
        <taxon>Metazoa</taxon>
        <taxon>Chordata</taxon>
        <taxon>Tunicata</taxon>
        <taxon>Ascidiacea</taxon>
        <taxon>Phlebobranchia</taxon>
        <taxon>Cionidae</taxon>
        <taxon>Ciona</taxon>
    </lineage>
</organism>